<dbReference type="Proteomes" id="UP000550707">
    <property type="component" value="Unassembled WGS sequence"/>
</dbReference>
<dbReference type="AlphaFoldDB" id="A0A7J8I9X0"/>
<evidence type="ECO:0000256" key="1">
    <source>
        <dbReference type="SAM" id="MobiDB-lite"/>
    </source>
</evidence>
<reference evidence="2 3" key="1">
    <citation type="journal article" date="2020" name="Nature">
        <title>Six reference-quality genomes reveal evolution of bat adaptations.</title>
        <authorList>
            <person name="Jebb D."/>
            <person name="Huang Z."/>
            <person name="Pippel M."/>
            <person name="Hughes G.M."/>
            <person name="Lavrichenko K."/>
            <person name="Devanna P."/>
            <person name="Winkler S."/>
            <person name="Jermiin L.S."/>
            <person name="Skirmuntt E.C."/>
            <person name="Katzourakis A."/>
            <person name="Burkitt-Gray L."/>
            <person name="Ray D.A."/>
            <person name="Sullivan K.A.M."/>
            <person name="Roscito J.G."/>
            <person name="Kirilenko B.M."/>
            <person name="Davalos L.M."/>
            <person name="Corthals A.P."/>
            <person name="Power M.L."/>
            <person name="Jones G."/>
            <person name="Ransome R.D."/>
            <person name="Dechmann D.K.N."/>
            <person name="Locatelli A.G."/>
            <person name="Puechmaille S.J."/>
            <person name="Fedrigo O."/>
            <person name="Jarvis E.D."/>
            <person name="Hiller M."/>
            <person name="Vernes S.C."/>
            <person name="Myers E.W."/>
            <person name="Teeling E.C."/>
        </authorList>
    </citation>
    <scope>NUCLEOTIDE SEQUENCE [LARGE SCALE GENOMIC DNA]</scope>
    <source>
        <strain evidence="2">MMolMol1</strain>
        <tissue evidence="2">Muscle</tissue>
    </source>
</reference>
<dbReference type="EMBL" id="JACASF010000004">
    <property type="protein sequence ID" value="KAF6480772.1"/>
    <property type="molecule type" value="Genomic_DNA"/>
</dbReference>
<proteinExistence type="predicted"/>
<evidence type="ECO:0000313" key="2">
    <source>
        <dbReference type="EMBL" id="KAF6480772.1"/>
    </source>
</evidence>
<name>A0A7J8I9X0_MOLMO</name>
<evidence type="ECO:0000313" key="3">
    <source>
        <dbReference type="Proteomes" id="UP000550707"/>
    </source>
</evidence>
<dbReference type="InParanoid" id="A0A7J8I9X0"/>
<keyword evidence="3" id="KW-1185">Reference proteome</keyword>
<accession>A0A7J8I9X0</accession>
<gene>
    <name evidence="2" type="ORF">HJG59_010607</name>
</gene>
<protein>
    <submittedName>
        <fullName evidence="2">Uncharacterized protein</fullName>
    </submittedName>
</protein>
<comment type="caution">
    <text evidence="2">The sequence shown here is derived from an EMBL/GenBank/DDBJ whole genome shotgun (WGS) entry which is preliminary data.</text>
</comment>
<sequence>MGCDPRPRHHKMNPEKTLIILTALLGGVNCIFTINVTQSTSPVTIKFDACVVLPCGNLNSQRQLQGEGIYMCPHPSLTDPVFSGPCQHWIDVWWTTQYNGWTAPAAKGSALPNKIHIIRGTPPPNCKNLQCNPLLLVIDNPQTMSQEPSILRGYALGADVTGRDPIGTFRLNLTASQTPTNIPTPTPSPSAGVPTQDPDQTRGKGFTPNLRN</sequence>
<feature type="region of interest" description="Disordered" evidence="1">
    <location>
        <begin position="174"/>
        <end position="212"/>
    </location>
</feature>
<organism evidence="2 3">
    <name type="scientific">Molossus molossus</name>
    <name type="common">Pallas' mastiff bat</name>
    <name type="synonym">Vespertilio molossus</name>
    <dbReference type="NCBI Taxonomy" id="27622"/>
    <lineage>
        <taxon>Eukaryota</taxon>
        <taxon>Metazoa</taxon>
        <taxon>Chordata</taxon>
        <taxon>Craniata</taxon>
        <taxon>Vertebrata</taxon>
        <taxon>Euteleostomi</taxon>
        <taxon>Mammalia</taxon>
        <taxon>Eutheria</taxon>
        <taxon>Laurasiatheria</taxon>
        <taxon>Chiroptera</taxon>
        <taxon>Yangochiroptera</taxon>
        <taxon>Molossidae</taxon>
        <taxon>Molossus</taxon>
    </lineage>
</organism>